<reference evidence="1 2" key="1">
    <citation type="submission" date="2018-02" db="EMBL/GenBank/DDBJ databases">
        <title>Subsurface microbial communities from deep shales in Ohio and West Virginia, USA.</title>
        <authorList>
            <person name="Wrighton K."/>
        </authorList>
    </citation>
    <scope>NUCLEOTIDE SEQUENCE [LARGE SCALE GENOMIC DNA]</scope>
    <source>
        <strain evidence="1 2">MARC-MIP3H16</strain>
    </source>
</reference>
<proteinExistence type="predicted"/>
<protein>
    <submittedName>
        <fullName evidence="1">Uncharacterized protein</fullName>
    </submittedName>
</protein>
<comment type="caution">
    <text evidence="1">The sequence shown here is derived from an EMBL/GenBank/DDBJ whole genome shotgun (WGS) entry which is preliminary data.</text>
</comment>
<dbReference type="EMBL" id="PTIW01000050">
    <property type="protein sequence ID" value="PPK57332.1"/>
    <property type="molecule type" value="Genomic_DNA"/>
</dbReference>
<sequence length="77" mass="9283">MKTVDEISREIFTKEVVEKINQTSSYGEYMRMFESRFMHFYKKYNEVYGSNKCSNCCREIDNKRWCSFECFLSDIGA</sequence>
<dbReference type="RefSeq" id="WP_104412919.1">
    <property type="nucleotide sequence ID" value="NZ_PTIW01000050.1"/>
</dbReference>
<organism evidence="1 2">
    <name type="scientific">Malaciobacter marinus</name>
    <dbReference type="NCBI Taxonomy" id="505249"/>
    <lineage>
        <taxon>Bacteria</taxon>
        <taxon>Pseudomonadati</taxon>
        <taxon>Campylobacterota</taxon>
        <taxon>Epsilonproteobacteria</taxon>
        <taxon>Campylobacterales</taxon>
        <taxon>Arcobacteraceae</taxon>
        <taxon>Malaciobacter</taxon>
    </lineage>
</organism>
<gene>
    <name evidence="1" type="ORF">B0F89_1506</name>
</gene>
<evidence type="ECO:0000313" key="1">
    <source>
        <dbReference type="EMBL" id="PPK57332.1"/>
    </source>
</evidence>
<evidence type="ECO:0000313" key="2">
    <source>
        <dbReference type="Proteomes" id="UP000239861"/>
    </source>
</evidence>
<dbReference type="AlphaFoldDB" id="A0AB36ZUJ4"/>
<dbReference type="Proteomes" id="UP000239861">
    <property type="component" value="Unassembled WGS sequence"/>
</dbReference>
<accession>A0AB36ZUJ4</accession>
<name>A0AB36ZUJ4_9BACT</name>